<dbReference type="CDD" id="cd05018">
    <property type="entry name" value="CoxG"/>
    <property type="match status" value="1"/>
</dbReference>
<dbReference type="AlphaFoldDB" id="A0A515DAE1"/>
<protein>
    <submittedName>
        <fullName evidence="2">Carbon monoxide dehydrogenase</fullName>
    </submittedName>
</protein>
<feature type="transmembrane region" description="Helical" evidence="1">
    <location>
        <begin position="189"/>
        <end position="208"/>
    </location>
</feature>
<dbReference type="Proteomes" id="UP000316798">
    <property type="component" value="Chromosome"/>
</dbReference>
<accession>A0A515DAE1</accession>
<dbReference type="Gene3D" id="3.30.530.20">
    <property type="match status" value="1"/>
</dbReference>
<dbReference type="OrthoDB" id="9787428at2"/>
<dbReference type="EMBL" id="CP035503">
    <property type="protein sequence ID" value="QDL37369.1"/>
    <property type="molecule type" value="Genomic_DNA"/>
</dbReference>
<sequence length="209" mass="22017">MELTGHQLLPIPRDRVWSALLDPETLRAAIPGCEFVTDEGNGLYTVGVLAAVGPVKARFKGRMQQQDVQPPNRYTLSFEGDGGIAGFAKGSAEVELLEEGEGRDNTRLNYRAQAQIGGRLAQIGSRLVDATAAKMSAQFFDRLTQVITAPAGAPEAALAEAQVVARPAAVGVPVAVQAAPGTVTIQMPAWAWAFTLAALVALIGWLAVN</sequence>
<evidence type="ECO:0000313" key="2">
    <source>
        <dbReference type="EMBL" id="QDL37369.1"/>
    </source>
</evidence>
<keyword evidence="1" id="KW-0812">Transmembrane</keyword>
<dbReference type="RefSeq" id="WP_142818539.1">
    <property type="nucleotide sequence ID" value="NZ_CP035503.1"/>
</dbReference>
<dbReference type="KEGG" id="rhf:EUB48_08850"/>
<name>A0A515DAE1_9BURK</name>
<dbReference type="PANTHER" id="PTHR38588">
    <property type="entry name" value="BLL0334 PROTEIN"/>
    <property type="match status" value="1"/>
</dbReference>
<evidence type="ECO:0000256" key="1">
    <source>
        <dbReference type="SAM" id="Phobius"/>
    </source>
</evidence>
<keyword evidence="3" id="KW-1185">Reference proteome</keyword>
<dbReference type="Pfam" id="PF06240">
    <property type="entry name" value="COXG"/>
    <property type="match status" value="1"/>
</dbReference>
<proteinExistence type="predicted"/>
<dbReference type="PANTHER" id="PTHR38588:SF1">
    <property type="entry name" value="BLL0334 PROTEIN"/>
    <property type="match status" value="1"/>
</dbReference>
<gene>
    <name evidence="2" type="ORF">EUB48_08850</name>
</gene>
<reference evidence="2 3" key="1">
    <citation type="submission" date="2019-01" db="EMBL/GenBank/DDBJ databases">
        <title>Genomic insights into a novel species Rhodoferax sp.</title>
        <authorList>
            <person name="Jin L."/>
        </authorList>
    </citation>
    <scope>NUCLEOTIDE SEQUENCE [LARGE SCALE GENOMIC DNA]</scope>
    <source>
        <strain evidence="2 3">CHu59-6-5</strain>
    </source>
</reference>
<organism evidence="2 3">
    <name type="scientific">Rhodoferax sediminis</name>
    <dbReference type="NCBI Taxonomy" id="2509614"/>
    <lineage>
        <taxon>Bacteria</taxon>
        <taxon>Pseudomonadati</taxon>
        <taxon>Pseudomonadota</taxon>
        <taxon>Betaproteobacteria</taxon>
        <taxon>Burkholderiales</taxon>
        <taxon>Comamonadaceae</taxon>
        <taxon>Rhodoferax</taxon>
    </lineage>
</organism>
<keyword evidence="1" id="KW-1133">Transmembrane helix</keyword>
<dbReference type="InterPro" id="IPR010419">
    <property type="entry name" value="CO_DH_gsu"/>
</dbReference>
<keyword evidence="1" id="KW-0472">Membrane</keyword>
<dbReference type="SUPFAM" id="SSF55961">
    <property type="entry name" value="Bet v1-like"/>
    <property type="match status" value="1"/>
</dbReference>
<dbReference type="InterPro" id="IPR023393">
    <property type="entry name" value="START-like_dom_sf"/>
</dbReference>
<evidence type="ECO:0000313" key="3">
    <source>
        <dbReference type="Proteomes" id="UP000316798"/>
    </source>
</evidence>